<proteinExistence type="inferred from homology"/>
<accession>A0A1C3J165</accession>
<reference evidence="15" key="1">
    <citation type="submission" date="2016-06" db="EMBL/GenBank/DDBJ databases">
        <authorList>
            <person name="Rodrigo-Torres Lidia"/>
            <person name="Arahal R.David."/>
        </authorList>
    </citation>
    <scope>NUCLEOTIDE SEQUENCE [LARGE SCALE GENOMIC DNA]</scope>
    <source>
        <strain evidence="15">CECT 7223</strain>
    </source>
</reference>
<dbReference type="CDD" id="cd12913">
    <property type="entry name" value="PDC1_MCP_like"/>
    <property type="match status" value="1"/>
</dbReference>
<organism evidence="14 15">
    <name type="scientific">Vibrio atlanticus</name>
    <dbReference type="NCBI Taxonomy" id="693153"/>
    <lineage>
        <taxon>Bacteria</taxon>
        <taxon>Pseudomonadati</taxon>
        <taxon>Pseudomonadota</taxon>
        <taxon>Gammaproteobacteria</taxon>
        <taxon>Vibrionales</taxon>
        <taxon>Vibrionaceae</taxon>
        <taxon>Vibrio</taxon>
    </lineage>
</organism>
<keyword evidence="6 11" id="KW-1133">Transmembrane helix</keyword>
<comment type="subcellular location">
    <subcellularLocation>
        <location evidence="1">Cell inner membrane</location>
    </subcellularLocation>
    <subcellularLocation>
        <location evidence="2">Cell membrane</location>
        <topology evidence="2">Multi-pass membrane protein</topology>
    </subcellularLocation>
</comment>
<dbReference type="SUPFAM" id="SSF103190">
    <property type="entry name" value="Sensory domain-like"/>
    <property type="match status" value="1"/>
</dbReference>
<evidence type="ECO:0000259" key="12">
    <source>
        <dbReference type="PROSITE" id="PS50111"/>
    </source>
</evidence>
<dbReference type="CDD" id="cd06225">
    <property type="entry name" value="HAMP"/>
    <property type="match status" value="1"/>
</dbReference>
<evidence type="ECO:0000256" key="2">
    <source>
        <dbReference type="ARBA" id="ARBA00004651"/>
    </source>
</evidence>
<evidence type="ECO:0000256" key="5">
    <source>
        <dbReference type="ARBA" id="ARBA00022692"/>
    </source>
</evidence>
<dbReference type="AlphaFoldDB" id="A0A1C3J165"/>
<dbReference type="CDD" id="cd12912">
    <property type="entry name" value="PDC2_MCP_like"/>
    <property type="match status" value="1"/>
</dbReference>
<evidence type="ECO:0000259" key="13">
    <source>
        <dbReference type="PROSITE" id="PS50885"/>
    </source>
</evidence>
<comment type="similarity">
    <text evidence="9">Belongs to the methyl-accepting chemotaxis (MCP) protein family.</text>
</comment>
<dbReference type="Pfam" id="PF02743">
    <property type="entry name" value="dCache_1"/>
    <property type="match status" value="1"/>
</dbReference>
<evidence type="ECO:0000256" key="6">
    <source>
        <dbReference type="ARBA" id="ARBA00022989"/>
    </source>
</evidence>
<feature type="transmembrane region" description="Helical" evidence="11">
    <location>
        <begin position="9"/>
        <end position="29"/>
    </location>
</feature>
<keyword evidence="3" id="KW-1003">Cell membrane</keyword>
<feature type="domain" description="HAMP" evidence="13">
    <location>
        <begin position="295"/>
        <end position="352"/>
    </location>
</feature>
<dbReference type="PROSITE" id="PS50885">
    <property type="entry name" value="HAMP"/>
    <property type="match status" value="1"/>
</dbReference>
<evidence type="ECO:0000256" key="7">
    <source>
        <dbReference type="ARBA" id="ARBA00023136"/>
    </source>
</evidence>
<evidence type="ECO:0000256" key="1">
    <source>
        <dbReference type="ARBA" id="ARBA00004533"/>
    </source>
</evidence>
<evidence type="ECO:0000256" key="3">
    <source>
        <dbReference type="ARBA" id="ARBA00022475"/>
    </source>
</evidence>
<dbReference type="InterPro" id="IPR033479">
    <property type="entry name" value="dCache_1"/>
</dbReference>
<evidence type="ECO:0000256" key="9">
    <source>
        <dbReference type="ARBA" id="ARBA00029447"/>
    </source>
</evidence>
<evidence type="ECO:0000313" key="14">
    <source>
        <dbReference type="EMBL" id="SBS67361.1"/>
    </source>
</evidence>
<dbReference type="Pfam" id="PF00672">
    <property type="entry name" value="HAMP"/>
    <property type="match status" value="1"/>
</dbReference>
<sequence>MQFSLKRKMVFSVVLAIAVTSAILLFMGYKTFQTNSWQAIESESRNTLQAHTKGISDWFYDKKQAVHGLKQQVQLNPSIDIVPHLRQTLVSGGFGLSYYGNKEGEMFRHDPSLNKAGYDPRVRGWYKQTLAENRAVTTKPYVSVTMQTLVVTLTDPVTENGSIIGVVASNLALDKLIEDVLAIQVPGNGRAILIDKQGTVVAHQNKDFILKQVNDIAPELSVSGLNSAAQNLTTIFTQVDGAERVIMAEPIKGTDWLLVIEMDKDVLEQPLFDMLISQITTGLIVLIVMAVATSWFVARQLVELGRVSEALADIAEGEGDLTQRLQVSSQDEVGQLADKFNVFVDRLHQMMQNVTQVSTAMNSGAEHANTSAMKRSDSVSRQQDEITMVATAVTEMATATAEIATNAESTAKSATHSVELSEQGFQQMAKSQSSINDLATELTSAVSIISELEEHGQQIASILATIREIAEQTNLLALNAAIEAARAGEQGRGFAVVADEVRVLSQRTHASTEEIEDKIKRLQQATNGAVKVMTQSHDMAKTSVHDVDMAGESLAQIREAIQMISDMATQIASAAEEQSLVTAEINANTESVREVSDVMAVDATDAVSQADQLSHLASDLKRELSRFKL</sequence>
<dbReference type="GO" id="GO:0006935">
    <property type="term" value="P:chemotaxis"/>
    <property type="evidence" value="ECO:0007669"/>
    <property type="project" value="UniProtKB-KW"/>
</dbReference>
<evidence type="ECO:0000256" key="10">
    <source>
        <dbReference type="PROSITE-ProRule" id="PRU00284"/>
    </source>
</evidence>
<dbReference type="PANTHER" id="PTHR32089">
    <property type="entry name" value="METHYL-ACCEPTING CHEMOTAXIS PROTEIN MCPB"/>
    <property type="match status" value="1"/>
</dbReference>
<dbReference type="InterPro" id="IPR003660">
    <property type="entry name" value="HAMP_dom"/>
</dbReference>
<dbReference type="FunFam" id="1.10.287.950:FF:000001">
    <property type="entry name" value="Methyl-accepting chemotaxis sensory transducer"/>
    <property type="match status" value="1"/>
</dbReference>
<dbReference type="SMART" id="SM00304">
    <property type="entry name" value="HAMP"/>
    <property type="match status" value="1"/>
</dbReference>
<dbReference type="InterPro" id="IPR004089">
    <property type="entry name" value="MCPsignal_dom"/>
</dbReference>
<keyword evidence="7 11" id="KW-0472">Membrane</keyword>
<evidence type="ECO:0000256" key="11">
    <source>
        <dbReference type="SAM" id="Phobius"/>
    </source>
</evidence>
<dbReference type="Gene3D" id="3.30.450.20">
    <property type="entry name" value="PAS domain"/>
    <property type="match status" value="2"/>
</dbReference>
<name>A0A1C3J165_9VIBR</name>
<dbReference type="Gene3D" id="1.10.287.950">
    <property type="entry name" value="Methyl-accepting chemotaxis protein"/>
    <property type="match status" value="1"/>
</dbReference>
<dbReference type="PROSITE" id="PS50111">
    <property type="entry name" value="CHEMOTAXIS_TRANSDUC_2"/>
    <property type="match status" value="1"/>
</dbReference>
<dbReference type="PANTHER" id="PTHR32089:SF117">
    <property type="entry name" value="METHYL ACCEPTING SENSORY TRANSDUCER WITH CACHE_1 SMALL MOLECULE BINDING DOMAIN"/>
    <property type="match status" value="1"/>
</dbReference>
<evidence type="ECO:0000313" key="15">
    <source>
        <dbReference type="Proteomes" id="UP000092876"/>
    </source>
</evidence>
<dbReference type="Pfam" id="PF00015">
    <property type="entry name" value="MCPsignal"/>
    <property type="match status" value="1"/>
</dbReference>
<dbReference type="GO" id="GO:0005886">
    <property type="term" value="C:plasma membrane"/>
    <property type="evidence" value="ECO:0007669"/>
    <property type="project" value="UniProtKB-SubCell"/>
</dbReference>
<keyword evidence="4" id="KW-0145">Chemotaxis</keyword>
<dbReference type="SUPFAM" id="SSF58104">
    <property type="entry name" value="Methyl-accepting chemotaxis protein (MCP) signaling domain"/>
    <property type="match status" value="1"/>
</dbReference>
<dbReference type="SMART" id="SM00283">
    <property type="entry name" value="MA"/>
    <property type="match status" value="1"/>
</dbReference>
<gene>
    <name evidence="14" type="primary">pctA_5</name>
    <name evidence="14" type="ORF">VAT7223_03665</name>
</gene>
<dbReference type="InterPro" id="IPR029151">
    <property type="entry name" value="Sensor-like_sf"/>
</dbReference>
<evidence type="ECO:0000256" key="4">
    <source>
        <dbReference type="ARBA" id="ARBA00022500"/>
    </source>
</evidence>
<evidence type="ECO:0000256" key="8">
    <source>
        <dbReference type="ARBA" id="ARBA00023224"/>
    </source>
</evidence>
<dbReference type="EMBL" id="FLQP01000061">
    <property type="protein sequence ID" value="SBS67361.1"/>
    <property type="molecule type" value="Genomic_DNA"/>
</dbReference>
<dbReference type="CDD" id="cd11386">
    <property type="entry name" value="MCP_signal"/>
    <property type="match status" value="1"/>
</dbReference>
<dbReference type="GO" id="GO:0007165">
    <property type="term" value="P:signal transduction"/>
    <property type="evidence" value="ECO:0007669"/>
    <property type="project" value="UniProtKB-KW"/>
</dbReference>
<feature type="domain" description="Methyl-accepting transducer" evidence="12">
    <location>
        <begin position="357"/>
        <end position="593"/>
    </location>
</feature>
<feature type="transmembrane region" description="Helical" evidence="11">
    <location>
        <begin position="275"/>
        <end position="298"/>
    </location>
</feature>
<protein>
    <submittedName>
        <fullName evidence="14">Methyl-accepting chemotaxis protein PctA</fullName>
    </submittedName>
</protein>
<dbReference type="Proteomes" id="UP000092876">
    <property type="component" value="Unassembled WGS sequence"/>
</dbReference>
<keyword evidence="5 11" id="KW-0812">Transmembrane</keyword>
<keyword evidence="8 10" id="KW-0807">Transducer</keyword>